<dbReference type="AlphaFoldDB" id="A0A2T0U7W8"/>
<reference evidence="1 2" key="1">
    <citation type="submission" date="2018-03" db="EMBL/GenBank/DDBJ databases">
        <title>Genomic Encyclopedia of Type Strains, Phase III (KMG-III): the genomes of soil and plant-associated and newly described type strains.</title>
        <authorList>
            <person name="Whitman W."/>
        </authorList>
    </citation>
    <scope>NUCLEOTIDE SEQUENCE [LARGE SCALE GENOMIC DNA]</scope>
    <source>
        <strain evidence="1 2">CGMCC 1.9313</strain>
    </source>
</reference>
<name>A0A2T0U7W8_9SPHI</name>
<gene>
    <name evidence="1" type="ORF">B0I27_103445</name>
</gene>
<evidence type="ECO:0000313" key="2">
    <source>
        <dbReference type="Proteomes" id="UP000238034"/>
    </source>
</evidence>
<proteinExistence type="predicted"/>
<sequence>MQYNIKNFKLVLLKRLNVISQISDRYIKLVDWALQK</sequence>
<protein>
    <submittedName>
        <fullName evidence="1">Uncharacterized protein</fullName>
    </submittedName>
</protein>
<dbReference type="EMBL" id="PVTH01000003">
    <property type="protein sequence ID" value="PRY53972.1"/>
    <property type="molecule type" value="Genomic_DNA"/>
</dbReference>
<evidence type="ECO:0000313" key="1">
    <source>
        <dbReference type="EMBL" id="PRY53972.1"/>
    </source>
</evidence>
<comment type="caution">
    <text evidence="1">The sequence shown here is derived from an EMBL/GenBank/DDBJ whole genome shotgun (WGS) entry which is preliminary data.</text>
</comment>
<keyword evidence="2" id="KW-1185">Reference proteome</keyword>
<organism evidence="1 2">
    <name type="scientific">Arcticibacter pallidicorallinus</name>
    <dbReference type="NCBI Taxonomy" id="1259464"/>
    <lineage>
        <taxon>Bacteria</taxon>
        <taxon>Pseudomonadati</taxon>
        <taxon>Bacteroidota</taxon>
        <taxon>Sphingobacteriia</taxon>
        <taxon>Sphingobacteriales</taxon>
        <taxon>Sphingobacteriaceae</taxon>
        <taxon>Arcticibacter</taxon>
    </lineage>
</organism>
<dbReference type="Proteomes" id="UP000238034">
    <property type="component" value="Unassembled WGS sequence"/>
</dbReference>
<accession>A0A2T0U7W8</accession>